<evidence type="ECO:0000313" key="3">
    <source>
        <dbReference type="EMBL" id="POA97937.1"/>
    </source>
</evidence>
<feature type="chain" id="PRO_5014328139" evidence="2">
    <location>
        <begin position="23"/>
        <end position="95"/>
    </location>
</feature>
<comment type="caution">
    <text evidence="3">The sequence shown here is derived from an EMBL/GenBank/DDBJ whole genome shotgun (WGS) entry which is preliminary data.</text>
</comment>
<reference evidence="3 4" key="1">
    <citation type="submission" date="2018-01" db="EMBL/GenBank/DDBJ databases">
        <title>Genomic Sequence of Chromobacterium MWU13-2610 from wild cranberry bogs within the Cape Cod National Seashore.</title>
        <authorList>
            <person name="O'Hara-Hanley K."/>
            <person name="Soby S."/>
            <person name="Harrison A."/>
        </authorList>
    </citation>
    <scope>NUCLEOTIDE SEQUENCE [LARGE SCALE GENOMIC DNA]</scope>
    <source>
        <strain evidence="3 4">MWU13-2610</strain>
    </source>
</reference>
<keyword evidence="4" id="KW-1185">Reference proteome</keyword>
<gene>
    <name evidence="3" type="ORF">C2134_14915</name>
</gene>
<evidence type="ECO:0000256" key="1">
    <source>
        <dbReference type="SAM" id="MobiDB-lite"/>
    </source>
</evidence>
<protein>
    <submittedName>
        <fullName evidence="3">Uncharacterized protein</fullName>
    </submittedName>
</protein>
<dbReference type="Proteomes" id="UP000236416">
    <property type="component" value="Unassembled WGS sequence"/>
</dbReference>
<evidence type="ECO:0000256" key="2">
    <source>
        <dbReference type="SAM" id="SignalP"/>
    </source>
</evidence>
<keyword evidence="2" id="KW-0732">Signal</keyword>
<feature type="signal peptide" evidence="2">
    <location>
        <begin position="1"/>
        <end position="22"/>
    </location>
</feature>
<dbReference type="AlphaFoldDB" id="A0A2K4MLH6"/>
<sequence length="95" mass="10253">MTSRQLLSLLLLLVGLAGPAIAGADRPSDDTSHNWRGGHWRHGNHDGRYGWWWIVGGIWYFYPVPIYPYPAPKAPAAPATPPAPASPSQPMAPAG</sequence>
<name>A0A2K4MLH6_9NEIS</name>
<feature type="region of interest" description="Disordered" evidence="1">
    <location>
        <begin position="23"/>
        <end position="42"/>
    </location>
</feature>
<accession>A0A2K4MLH6</accession>
<evidence type="ECO:0000313" key="4">
    <source>
        <dbReference type="Proteomes" id="UP000236416"/>
    </source>
</evidence>
<feature type="region of interest" description="Disordered" evidence="1">
    <location>
        <begin position="74"/>
        <end position="95"/>
    </location>
</feature>
<dbReference type="EMBL" id="PPTF01000068">
    <property type="protein sequence ID" value="POA97937.1"/>
    <property type="molecule type" value="Genomic_DNA"/>
</dbReference>
<organism evidence="3 4">
    <name type="scientific">Chromobacterium sinusclupearum</name>
    <dbReference type="NCBI Taxonomy" id="2077146"/>
    <lineage>
        <taxon>Bacteria</taxon>
        <taxon>Pseudomonadati</taxon>
        <taxon>Pseudomonadota</taxon>
        <taxon>Betaproteobacteria</taxon>
        <taxon>Neisseriales</taxon>
        <taxon>Chromobacteriaceae</taxon>
        <taxon>Chromobacterium</taxon>
    </lineage>
</organism>
<proteinExistence type="predicted"/>
<feature type="compositionally biased region" description="Pro residues" evidence="1">
    <location>
        <begin position="74"/>
        <end position="87"/>
    </location>
</feature>